<organism evidence="2 3">
    <name type="scientific">Chitinophaga pollutisoli</name>
    <dbReference type="NCBI Taxonomy" id="3133966"/>
    <lineage>
        <taxon>Bacteria</taxon>
        <taxon>Pseudomonadati</taxon>
        <taxon>Bacteroidota</taxon>
        <taxon>Chitinophagia</taxon>
        <taxon>Chitinophagales</taxon>
        <taxon>Chitinophagaceae</taxon>
        <taxon>Chitinophaga</taxon>
    </lineage>
</organism>
<accession>A0ABZ2YLK2</accession>
<name>A0ABZ2YLK2_9BACT</name>
<feature type="transmembrane region" description="Helical" evidence="1">
    <location>
        <begin position="42"/>
        <end position="65"/>
    </location>
</feature>
<protein>
    <recommendedName>
        <fullName evidence="4">SPW repeat-containing protein</fullName>
    </recommendedName>
</protein>
<feature type="transmembrane region" description="Helical" evidence="1">
    <location>
        <begin position="103"/>
        <end position="121"/>
    </location>
</feature>
<evidence type="ECO:0000313" key="3">
    <source>
        <dbReference type="Proteomes" id="UP001485459"/>
    </source>
</evidence>
<keyword evidence="1" id="KW-0812">Transmembrane</keyword>
<reference evidence="3" key="1">
    <citation type="submission" date="2024-03" db="EMBL/GenBank/DDBJ databases">
        <title>Chitinophaga horti sp. nov., isolated from garden soil.</title>
        <authorList>
            <person name="Lee D.S."/>
            <person name="Han D.M."/>
            <person name="Baek J.H."/>
            <person name="Choi D.G."/>
            <person name="Jeon J.H."/>
            <person name="Jeon C.O."/>
        </authorList>
    </citation>
    <scope>NUCLEOTIDE SEQUENCE [LARGE SCALE GENOMIC DNA]</scope>
    <source>
        <strain evidence="3">GPA1</strain>
    </source>
</reference>
<keyword evidence="3" id="KW-1185">Reference proteome</keyword>
<evidence type="ECO:0008006" key="4">
    <source>
        <dbReference type="Google" id="ProtNLM"/>
    </source>
</evidence>
<feature type="transmembrane region" description="Helical" evidence="1">
    <location>
        <begin position="77"/>
        <end position="97"/>
    </location>
</feature>
<dbReference type="Proteomes" id="UP001485459">
    <property type="component" value="Chromosome"/>
</dbReference>
<evidence type="ECO:0000313" key="2">
    <source>
        <dbReference type="EMBL" id="WZN40368.1"/>
    </source>
</evidence>
<feature type="transmembrane region" description="Helical" evidence="1">
    <location>
        <begin position="15"/>
        <end position="36"/>
    </location>
</feature>
<dbReference type="EMBL" id="CP149822">
    <property type="protein sequence ID" value="WZN40368.1"/>
    <property type="molecule type" value="Genomic_DNA"/>
</dbReference>
<keyword evidence="1" id="KW-1133">Transmembrane helix</keyword>
<keyword evidence="1" id="KW-0472">Membrane</keyword>
<sequence>MRRALNDIPRLRKILWADVFLGGATGIAGLALYGWWSAFLGLPVKLVLIIAAVTGLYALLALSLAIMKPIQGRKVRWLVIANWIWTAVSVGLLLYYFSGATVFGKLFLVLQIVVVGGLAWLEGRHLGKNPNEV</sequence>
<evidence type="ECO:0000256" key="1">
    <source>
        <dbReference type="SAM" id="Phobius"/>
    </source>
</evidence>
<dbReference type="RefSeq" id="WP_341835291.1">
    <property type="nucleotide sequence ID" value="NZ_CP149822.1"/>
</dbReference>
<proteinExistence type="predicted"/>
<gene>
    <name evidence="2" type="ORF">WJU16_20585</name>
</gene>